<dbReference type="EC" id="2.7.13.3" evidence="4"/>
<evidence type="ECO:0000256" key="10">
    <source>
        <dbReference type="ARBA" id="ARBA00022723"/>
    </source>
</evidence>
<evidence type="ECO:0000256" key="16">
    <source>
        <dbReference type="ARBA" id="ARBA00023014"/>
    </source>
</evidence>
<protein>
    <recommendedName>
        <fullName evidence="5">Oxygen sensor histidine kinase NreB</fullName>
        <ecNumber evidence="4">2.7.13.3</ecNumber>
    </recommendedName>
    <alternativeName>
        <fullName evidence="18">Nitrogen regulation protein B</fullName>
    </alternativeName>
</protein>
<dbReference type="Pfam" id="PF02518">
    <property type="entry name" value="HATPase_c"/>
    <property type="match status" value="1"/>
</dbReference>
<comment type="caution">
    <text evidence="23">The sequence shown here is derived from an EMBL/GenBank/DDBJ whole genome shotgun (WGS) entry which is preliminary data.</text>
</comment>
<feature type="transmembrane region" description="Helical" evidence="21">
    <location>
        <begin position="171"/>
        <end position="189"/>
    </location>
</feature>
<feature type="transmembrane region" description="Helical" evidence="21">
    <location>
        <begin position="31"/>
        <end position="53"/>
    </location>
</feature>
<keyword evidence="14" id="KW-0408">Iron</keyword>
<evidence type="ECO:0000256" key="15">
    <source>
        <dbReference type="ARBA" id="ARBA00023012"/>
    </source>
</evidence>
<organism evidence="23 24">
    <name type="scientific">Haloactinopolyspora alba</name>
    <dbReference type="NCBI Taxonomy" id="648780"/>
    <lineage>
        <taxon>Bacteria</taxon>
        <taxon>Bacillati</taxon>
        <taxon>Actinomycetota</taxon>
        <taxon>Actinomycetes</taxon>
        <taxon>Jiangellales</taxon>
        <taxon>Jiangellaceae</taxon>
        <taxon>Haloactinopolyspora</taxon>
    </lineage>
</organism>
<keyword evidence="24" id="KW-1185">Reference proteome</keyword>
<dbReference type="PRINTS" id="PR00344">
    <property type="entry name" value="BCTRLSENSOR"/>
</dbReference>
<dbReference type="PANTHER" id="PTHR24421">
    <property type="entry name" value="NITRATE/NITRITE SENSOR PROTEIN NARX-RELATED"/>
    <property type="match status" value="1"/>
</dbReference>
<dbReference type="PROSITE" id="PS50109">
    <property type="entry name" value="HIS_KIN"/>
    <property type="match status" value="1"/>
</dbReference>
<keyword evidence="21" id="KW-1133">Transmembrane helix</keyword>
<evidence type="ECO:0000256" key="17">
    <source>
        <dbReference type="ARBA" id="ARBA00024827"/>
    </source>
</evidence>
<evidence type="ECO:0000256" key="20">
    <source>
        <dbReference type="SAM" id="MobiDB-lite"/>
    </source>
</evidence>
<evidence type="ECO:0000313" key="23">
    <source>
        <dbReference type="EMBL" id="PSL06721.1"/>
    </source>
</evidence>
<dbReference type="CDD" id="cd16917">
    <property type="entry name" value="HATPase_UhpB-NarQ-NarX-like"/>
    <property type="match status" value="1"/>
</dbReference>
<keyword evidence="16" id="KW-0411">Iron-sulfur</keyword>
<dbReference type="Gene3D" id="1.20.5.1930">
    <property type="match status" value="1"/>
</dbReference>
<evidence type="ECO:0000256" key="3">
    <source>
        <dbReference type="ARBA" id="ARBA00004496"/>
    </source>
</evidence>
<evidence type="ECO:0000256" key="4">
    <source>
        <dbReference type="ARBA" id="ARBA00012438"/>
    </source>
</evidence>
<dbReference type="GO" id="GO:0016020">
    <property type="term" value="C:membrane"/>
    <property type="evidence" value="ECO:0007669"/>
    <property type="project" value="InterPro"/>
</dbReference>
<evidence type="ECO:0000256" key="6">
    <source>
        <dbReference type="ARBA" id="ARBA00022485"/>
    </source>
</evidence>
<sequence length="428" mass="45009">MGPEGGQLSAADPGPASAPAKGSSEADLMAFWSRMAVGWHTLYVGLVVLVAVLTGTSDDVAGGERTAALLVLALMILSYLLLGRRRLGDADSTPAAIALVAISWGCLYALLALGSQSAYILLFGLFPHVWALLRTRHAVVATFVLVTGMAVVEFTQLGWSSDRFGDALPEYATQVGLSLLLGLFITGVFDQAEKRAALIDELERTRAELAETEHSRGALAERERLAHEIHDTLAQGFTSVLTLAQAVEVALERDPAAARERLALLESTARDNLAEARALVGALAPVGLQDASLPEAVQRAATRFGHETGVDVDVRVEGDPVVLPAGTEVVLLRTVQEALANVRRHAGASRVCLALRFRPGVPDGATVAVVDDGSGFRTDDGHGFGLHGMRTRVTQAGGTLDIVSAPGSGTTVRVTMPGRADPDLDHRG</sequence>
<proteinExistence type="predicted"/>
<evidence type="ECO:0000256" key="2">
    <source>
        <dbReference type="ARBA" id="ARBA00001966"/>
    </source>
</evidence>
<dbReference type="OrthoDB" id="144293at2"/>
<evidence type="ECO:0000256" key="18">
    <source>
        <dbReference type="ARBA" id="ARBA00030800"/>
    </source>
</evidence>
<dbReference type="Pfam" id="PF07730">
    <property type="entry name" value="HisKA_3"/>
    <property type="match status" value="1"/>
</dbReference>
<feature type="domain" description="Histidine kinase" evidence="22">
    <location>
        <begin position="224"/>
        <end position="420"/>
    </location>
</feature>
<keyword evidence="21" id="KW-0472">Membrane</keyword>
<comment type="cofactor">
    <cofactor evidence="2">
        <name>[4Fe-4S] cluster</name>
        <dbReference type="ChEBI" id="CHEBI:49883"/>
    </cofactor>
</comment>
<dbReference type="InterPro" id="IPR036890">
    <property type="entry name" value="HATPase_C_sf"/>
</dbReference>
<feature type="compositionally biased region" description="Low complexity" evidence="20">
    <location>
        <begin position="9"/>
        <end position="21"/>
    </location>
</feature>
<dbReference type="GO" id="GO:0051539">
    <property type="term" value="F:4 iron, 4 sulfur cluster binding"/>
    <property type="evidence" value="ECO:0007669"/>
    <property type="project" value="UniProtKB-KW"/>
</dbReference>
<dbReference type="GO" id="GO:0005524">
    <property type="term" value="F:ATP binding"/>
    <property type="evidence" value="ECO:0007669"/>
    <property type="project" value="UniProtKB-KW"/>
</dbReference>
<dbReference type="GO" id="GO:0005737">
    <property type="term" value="C:cytoplasm"/>
    <property type="evidence" value="ECO:0007669"/>
    <property type="project" value="UniProtKB-SubCell"/>
</dbReference>
<keyword evidence="15" id="KW-0902">Two-component regulatory system</keyword>
<keyword evidence="12 23" id="KW-0418">Kinase</keyword>
<dbReference type="GO" id="GO:0046983">
    <property type="term" value="F:protein dimerization activity"/>
    <property type="evidence" value="ECO:0007669"/>
    <property type="project" value="InterPro"/>
</dbReference>
<dbReference type="EMBL" id="PYGE01000002">
    <property type="protein sequence ID" value="PSL06721.1"/>
    <property type="molecule type" value="Genomic_DNA"/>
</dbReference>
<dbReference type="PANTHER" id="PTHR24421:SF10">
    <property type="entry name" value="NITRATE_NITRITE SENSOR PROTEIN NARQ"/>
    <property type="match status" value="1"/>
</dbReference>
<dbReference type="InterPro" id="IPR004358">
    <property type="entry name" value="Sig_transdc_His_kin-like_C"/>
</dbReference>
<evidence type="ECO:0000256" key="14">
    <source>
        <dbReference type="ARBA" id="ARBA00023004"/>
    </source>
</evidence>
<dbReference type="GO" id="GO:0000155">
    <property type="term" value="F:phosphorelay sensor kinase activity"/>
    <property type="evidence" value="ECO:0007669"/>
    <property type="project" value="InterPro"/>
</dbReference>
<keyword evidence="6" id="KW-0004">4Fe-4S</keyword>
<feature type="region of interest" description="Disordered" evidence="20">
    <location>
        <begin position="1"/>
        <end position="21"/>
    </location>
</feature>
<feature type="transmembrane region" description="Helical" evidence="21">
    <location>
        <begin position="140"/>
        <end position="159"/>
    </location>
</feature>
<dbReference type="SUPFAM" id="SSF55874">
    <property type="entry name" value="ATPase domain of HSP90 chaperone/DNA topoisomerase II/histidine kinase"/>
    <property type="match status" value="1"/>
</dbReference>
<comment type="catalytic activity">
    <reaction evidence="1">
        <text>ATP + protein L-histidine = ADP + protein N-phospho-L-histidine.</text>
        <dbReference type="EC" id="2.7.13.3"/>
    </reaction>
</comment>
<evidence type="ECO:0000256" key="1">
    <source>
        <dbReference type="ARBA" id="ARBA00000085"/>
    </source>
</evidence>
<evidence type="ECO:0000256" key="9">
    <source>
        <dbReference type="ARBA" id="ARBA00022679"/>
    </source>
</evidence>
<dbReference type="Gene3D" id="3.30.565.10">
    <property type="entry name" value="Histidine kinase-like ATPase, C-terminal domain"/>
    <property type="match status" value="1"/>
</dbReference>
<dbReference type="AlphaFoldDB" id="A0A2P8EB79"/>
<dbReference type="Proteomes" id="UP000243528">
    <property type="component" value="Unassembled WGS sequence"/>
</dbReference>
<evidence type="ECO:0000256" key="7">
    <source>
        <dbReference type="ARBA" id="ARBA00022490"/>
    </source>
</evidence>
<dbReference type="InterPro" id="IPR050482">
    <property type="entry name" value="Sensor_HK_TwoCompSys"/>
</dbReference>
<dbReference type="InterPro" id="IPR017205">
    <property type="entry name" value="Sig_transdc_His_kinase_ChrS"/>
</dbReference>
<evidence type="ECO:0000256" key="12">
    <source>
        <dbReference type="ARBA" id="ARBA00022777"/>
    </source>
</evidence>
<feature type="coiled-coil region" evidence="19">
    <location>
        <begin position="195"/>
        <end position="222"/>
    </location>
</feature>
<dbReference type="InterPro" id="IPR005467">
    <property type="entry name" value="His_kinase_dom"/>
</dbReference>
<dbReference type="PIRSF" id="PIRSF037434">
    <property type="entry name" value="STHK_ChrS"/>
    <property type="match status" value="1"/>
</dbReference>
<dbReference type="SMART" id="SM00387">
    <property type="entry name" value="HATPase_c"/>
    <property type="match status" value="1"/>
</dbReference>
<dbReference type="InterPro" id="IPR011712">
    <property type="entry name" value="Sig_transdc_His_kin_sub3_dim/P"/>
</dbReference>
<evidence type="ECO:0000256" key="19">
    <source>
        <dbReference type="SAM" id="Coils"/>
    </source>
</evidence>
<keyword evidence="11" id="KW-0547">Nucleotide-binding</keyword>
<gene>
    <name evidence="23" type="ORF">CLV30_102107</name>
</gene>
<keyword evidence="21" id="KW-0812">Transmembrane</keyword>
<evidence type="ECO:0000256" key="5">
    <source>
        <dbReference type="ARBA" id="ARBA00017322"/>
    </source>
</evidence>
<dbReference type="InterPro" id="IPR003594">
    <property type="entry name" value="HATPase_dom"/>
</dbReference>
<accession>A0A2P8EB79</accession>
<reference evidence="23 24" key="1">
    <citation type="submission" date="2018-03" db="EMBL/GenBank/DDBJ databases">
        <title>Genomic Encyclopedia of Archaeal and Bacterial Type Strains, Phase II (KMG-II): from individual species to whole genera.</title>
        <authorList>
            <person name="Goeker M."/>
        </authorList>
    </citation>
    <scope>NUCLEOTIDE SEQUENCE [LARGE SCALE GENOMIC DNA]</scope>
    <source>
        <strain evidence="23 24">DSM 45211</strain>
    </source>
</reference>
<feature type="transmembrane region" description="Helical" evidence="21">
    <location>
        <begin position="94"/>
        <end position="111"/>
    </location>
</feature>
<evidence type="ECO:0000256" key="11">
    <source>
        <dbReference type="ARBA" id="ARBA00022741"/>
    </source>
</evidence>
<feature type="transmembrane region" description="Helical" evidence="21">
    <location>
        <begin position="65"/>
        <end position="82"/>
    </location>
</feature>
<keyword evidence="10" id="KW-0479">Metal-binding</keyword>
<evidence type="ECO:0000256" key="8">
    <source>
        <dbReference type="ARBA" id="ARBA00022553"/>
    </source>
</evidence>
<keyword evidence="13" id="KW-0067">ATP-binding</keyword>
<keyword evidence="8" id="KW-0597">Phosphoprotein</keyword>
<comment type="function">
    <text evidence="17">Member of the two-component regulatory system NreB/NreC involved in the control of dissimilatory nitrate/nitrite reduction in response to oxygen. NreB functions as a direct oxygen sensor histidine kinase which is autophosphorylated, in the absence of oxygen, probably at the conserved histidine residue, and transfers its phosphate group probably to a conserved aspartate residue of NreC. NreB/NreC activates the expression of the nitrate (narGHJI) and nitrite (nir) reductase operons, as well as the putative nitrate transporter gene narT.</text>
</comment>
<keyword evidence="7" id="KW-0963">Cytoplasm</keyword>
<dbReference type="GO" id="GO:0046872">
    <property type="term" value="F:metal ion binding"/>
    <property type="evidence" value="ECO:0007669"/>
    <property type="project" value="UniProtKB-KW"/>
</dbReference>
<name>A0A2P8EB79_9ACTN</name>
<dbReference type="RefSeq" id="WP_106535747.1">
    <property type="nucleotide sequence ID" value="NZ_ML142898.1"/>
</dbReference>
<evidence type="ECO:0000256" key="13">
    <source>
        <dbReference type="ARBA" id="ARBA00022840"/>
    </source>
</evidence>
<keyword evidence="19" id="KW-0175">Coiled coil</keyword>
<comment type="subcellular location">
    <subcellularLocation>
        <location evidence="3">Cytoplasm</location>
    </subcellularLocation>
</comment>
<evidence type="ECO:0000259" key="22">
    <source>
        <dbReference type="PROSITE" id="PS50109"/>
    </source>
</evidence>
<evidence type="ECO:0000313" key="24">
    <source>
        <dbReference type="Proteomes" id="UP000243528"/>
    </source>
</evidence>
<evidence type="ECO:0000256" key="21">
    <source>
        <dbReference type="SAM" id="Phobius"/>
    </source>
</evidence>
<keyword evidence="9" id="KW-0808">Transferase</keyword>